<feature type="region of interest" description="Disordered" evidence="1">
    <location>
        <begin position="399"/>
        <end position="450"/>
    </location>
</feature>
<reference evidence="2" key="1">
    <citation type="submission" date="2020-08" db="EMBL/GenBank/DDBJ databases">
        <title>Spodoptera exigua strain:BAW_Kor-Di-RS1 Genome sequencing and assembly.</title>
        <authorList>
            <person name="Kim J."/>
            <person name="Nam H.Y."/>
            <person name="Kwon M."/>
            <person name="Choi J.H."/>
            <person name="Cho S.R."/>
            <person name="Kim G.-H."/>
        </authorList>
    </citation>
    <scope>NUCLEOTIDE SEQUENCE</scope>
    <source>
        <strain evidence="2">BAW_Kor-Di-RS1</strain>
        <tissue evidence="2">Whole-body</tissue>
    </source>
</reference>
<comment type="caution">
    <text evidence="2">The sequence shown here is derived from an EMBL/GenBank/DDBJ whole genome shotgun (WGS) entry which is preliminary data.</text>
</comment>
<feature type="region of interest" description="Disordered" evidence="1">
    <location>
        <begin position="1"/>
        <end position="20"/>
    </location>
</feature>
<sequence>MKGSEKNMHGNGNIENHVDENKKRSQALTKYFTYTRYFCKFYGNKSHFLSQKPDIRAWRARYLQRLKQNDDLGAGKKPVIYIDETNHNSGQKWIVVHGGGENGFVNGAELIYKCKSNSGDYHHEMNTANFKKWILEKLIPYLPLNSIVVLDNAPYHSTQIEKPPTSVATKGTIRQWLLDHNITFDERMTKSEIISESDWIKEVNHVDRLRQKYWFTRNHIKLQISCQNLTNAAAWVSLHIVVVYSGPSSPMSWSSHFGYVSLITTFLRIVRANLGRPVTSNALARAYISMLKGYLRDTMGCVAAENAFIRDDISDETLSEAFQLLQQCAQPPHPETDSYIDFGQYISTELRKYDAVTLVNVKNAINQVIFQADTGRYGDSNYGYYTNSYSGTPIAYTSSQSQSLQPQNYPAPIPQTSASAHLASNSSQSQFLKPQDLQKGPPDSPQFKNY</sequence>
<dbReference type="PANTHER" id="PTHR33939:SF1">
    <property type="entry name" value="DUF4371 DOMAIN-CONTAINING PROTEIN"/>
    <property type="match status" value="1"/>
</dbReference>
<evidence type="ECO:0000313" key="2">
    <source>
        <dbReference type="EMBL" id="KAF9417926.1"/>
    </source>
</evidence>
<organism evidence="2 3">
    <name type="scientific">Spodoptera exigua</name>
    <name type="common">Beet armyworm</name>
    <name type="synonym">Noctua fulgens</name>
    <dbReference type="NCBI Taxonomy" id="7107"/>
    <lineage>
        <taxon>Eukaryota</taxon>
        <taxon>Metazoa</taxon>
        <taxon>Ecdysozoa</taxon>
        <taxon>Arthropoda</taxon>
        <taxon>Hexapoda</taxon>
        <taxon>Insecta</taxon>
        <taxon>Pterygota</taxon>
        <taxon>Neoptera</taxon>
        <taxon>Endopterygota</taxon>
        <taxon>Lepidoptera</taxon>
        <taxon>Glossata</taxon>
        <taxon>Ditrysia</taxon>
        <taxon>Noctuoidea</taxon>
        <taxon>Noctuidae</taxon>
        <taxon>Amphipyrinae</taxon>
        <taxon>Spodoptera</taxon>
    </lineage>
</organism>
<evidence type="ECO:0000313" key="3">
    <source>
        <dbReference type="Proteomes" id="UP000648187"/>
    </source>
</evidence>
<protein>
    <recommendedName>
        <fullName evidence="4">Tc1-like transposase DDE domain-containing protein</fullName>
    </recommendedName>
</protein>
<dbReference type="EMBL" id="JACKWZ010000063">
    <property type="protein sequence ID" value="KAF9417926.1"/>
    <property type="molecule type" value="Genomic_DNA"/>
</dbReference>
<dbReference type="GO" id="GO:0003676">
    <property type="term" value="F:nucleic acid binding"/>
    <property type="evidence" value="ECO:0007669"/>
    <property type="project" value="InterPro"/>
</dbReference>
<dbReference type="AlphaFoldDB" id="A0A835GH28"/>
<gene>
    <name evidence="2" type="ORF">HW555_005071</name>
</gene>
<proteinExistence type="predicted"/>
<name>A0A835GH28_SPOEX</name>
<dbReference type="Proteomes" id="UP000648187">
    <property type="component" value="Unassembled WGS sequence"/>
</dbReference>
<accession>A0A835GH28</accession>
<evidence type="ECO:0000256" key="1">
    <source>
        <dbReference type="SAM" id="MobiDB-lite"/>
    </source>
</evidence>
<evidence type="ECO:0008006" key="4">
    <source>
        <dbReference type="Google" id="ProtNLM"/>
    </source>
</evidence>
<dbReference type="PANTHER" id="PTHR33939">
    <property type="entry name" value="PROTEIN CBG22215"/>
    <property type="match status" value="1"/>
</dbReference>
<feature type="compositionally biased region" description="Polar residues" evidence="1">
    <location>
        <begin position="399"/>
        <end position="432"/>
    </location>
</feature>
<dbReference type="Gene3D" id="3.30.420.10">
    <property type="entry name" value="Ribonuclease H-like superfamily/Ribonuclease H"/>
    <property type="match status" value="1"/>
</dbReference>
<dbReference type="InterPro" id="IPR036397">
    <property type="entry name" value="RNaseH_sf"/>
</dbReference>
<keyword evidence="3" id="KW-1185">Reference proteome</keyword>